<proteinExistence type="predicted"/>
<sequence>MKQLNKENLLAEFDKTDSFTTDNVFNFYKSLNPAVKRKTVNWRIYEFIQNGILGRIGRGVYTINLKGGFKIIPGKKEKSISLAIKKKFPFVSYCVWHTSILKEFHHHMTNLEFIIVEVEHEAAQPVFHHLKEAYKNTFLEPSKTLFNDFISGTKDAVIVKTLISEAPLQKIEGFSIPVLEKVLVDLYADSDIFFFIQGNEFLNILSNAVEKYSINYDKLLRYAARRGKREELKKILNQITGNK</sequence>
<gene>
    <name evidence="1" type="ORF">A2519_03090</name>
</gene>
<dbReference type="AlphaFoldDB" id="A0A1F7F5A8"/>
<dbReference type="Proteomes" id="UP000179243">
    <property type="component" value="Unassembled WGS sequence"/>
</dbReference>
<comment type="caution">
    <text evidence="1">The sequence shown here is derived from an EMBL/GenBank/DDBJ whole genome shotgun (WGS) entry which is preliminary data.</text>
</comment>
<dbReference type="EMBL" id="MFYX01000118">
    <property type="protein sequence ID" value="OGK01821.1"/>
    <property type="molecule type" value="Genomic_DNA"/>
</dbReference>
<organism evidence="1 2">
    <name type="scientific">Candidatus Raymondbacteria bacterium RIFOXYD12_FULL_49_13</name>
    <dbReference type="NCBI Taxonomy" id="1817890"/>
    <lineage>
        <taxon>Bacteria</taxon>
        <taxon>Raymondiibacteriota</taxon>
    </lineage>
</organism>
<evidence type="ECO:0000313" key="1">
    <source>
        <dbReference type="EMBL" id="OGK01821.1"/>
    </source>
</evidence>
<name>A0A1F7F5A8_UNCRA</name>
<evidence type="ECO:0000313" key="2">
    <source>
        <dbReference type="Proteomes" id="UP000179243"/>
    </source>
</evidence>
<dbReference type="Pfam" id="PF20217">
    <property type="entry name" value="DUF6577"/>
    <property type="match status" value="1"/>
</dbReference>
<accession>A0A1F7F5A8</accession>
<reference evidence="1 2" key="1">
    <citation type="journal article" date="2016" name="Nat. Commun.">
        <title>Thousands of microbial genomes shed light on interconnected biogeochemical processes in an aquifer system.</title>
        <authorList>
            <person name="Anantharaman K."/>
            <person name="Brown C.T."/>
            <person name="Hug L.A."/>
            <person name="Sharon I."/>
            <person name="Castelle C.J."/>
            <person name="Probst A.J."/>
            <person name="Thomas B.C."/>
            <person name="Singh A."/>
            <person name="Wilkins M.J."/>
            <person name="Karaoz U."/>
            <person name="Brodie E.L."/>
            <person name="Williams K.H."/>
            <person name="Hubbard S.S."/>
            <person name="Banfield J.F."/>
        </authorList>
    </citation>
    <scope>NUCLEOTIDE SEQUENCE [LARGE SCALE GENOMIC DNA]</scope>
</reference>
<dbReference type="InterPro" id="IPR046484">
    <property type="entry name" value="DUF6577"/>
</dbReference>
<protein>
    <submittedName>
        <fullName evidence="1">Uncharacterized protein</fullName>
    </submittedName>
</protein>